<reference evidence="1 2" key="1">
    <citation type="submission" date="2016-08" db="EMBL/GenBank/DDBJ databases">
        <authorList>
            <person name="Seilhamer J.J."/>
        </authorList>
    </citation>
    <scope>NUCLEOTIDE SEQUENCE [LARGE SCALE GENOMIC DNA]</scope>
    <source>
        <strain evidence="1 2">HBR26</strain>
    </source>
</reference>
<dbReference type="STRING" id="1138170.GA0061105_104385"/>
<sequence>MHIIRAMSGVIHRTTIVTAESGLLSPSFAGAALLSVVTAVLVPSAGWAQSQPAPAGIESPSPASPPKIAASRTGFDVKLLEPVAGIDYRTYSHITYAMFIDPDGDHDAIFKTFGTDRARYEAAGATFGERMKQDPTFAMVEMFGAYFAENAQGSYAALGRDVAHSVLNQAPLRETEPMPEEKYREIQVYYSRKAPVAGTALAQQDQVLKPYHITFNDFNIIGAWFSRRLALQTTDGSISQEHPRAEAVDTAAERPEWGGLWRFTWKTLQRTGTEMRVVEATRDICVKSDMTADTLPLMPNPPGVKCVLTDKIHFYDSGVQMSAQCDHGGIGTLWGLNLQPKNDGESFSGRISYNEVYEGDYDMPQPTTDVTVKRLGKCQ</sequence>
<organism evidence="1 2">
    <name type="scientific">Rhizobium aethiopicum</name>
    <dbReference type="NCBI Taxonomy" id="1138170"/>
    <lineage>
        <taxon>Bacteria</taxon>
        <taxon>Pseudomonadati</taxon>
        <taxon>Pseudomonadota</taxon>
        <taxon>Alphaproteobacteria</taxon>
        <taxon>Hyphomicrobiales</taxon>
        <taxon>Rhizobiaceae</taxon>
        <taxon>Rhizobium/Agrobacterium group</taxon>
        <taxon>Rhizobium</taxon>
    </lineage>
</organism>
<dbReference type="AlphaFoldDB" id="A0A1C3Y1X4"/>
<evidence type="ECO:0000313" key="1">
    <source>
        <dbReference type="EMBL" id="SCB58457.1"/>
    </source>
</evidence>
<gene>
    <name evidence="1" type="ORF">GA0061105_104385</name>
</gene>
<dbReference type="Proteomes" id="UP000198723">
    <property type="component" value="Unassembled WGS sequence"/>
</dbReference>
<protein>
    <submittedName>
        <fullName evidence="1">Uncharacterized protein</fullName>
    </submittedName>
</protein>
<proteinExistence type="predicted"/>
<dbReference type="RefSeq" id="WP_245304263.1">
    <property type="nucleotide sequence ID" value="NZ_FMAJ01000004.1"/>
</dbReference>
<accession>A0A1C3Y1X4</accession>
<evidence type="ECO:0000313" key="2">
    <source>
        <dbReference type="Proteomes" id="UP000198723"/>
    </source>
</evidence>
<name>A0A1C3Y1X4_9HYPH</name>
<dbReference type="EMBL" id="FMAJ01000004">
    <property type="protein sequence ID" value="SCB58457.1"/>
    <property type="molecule type" value="Genomic_DNA"/>
</dbReference>